<sequence>MKPLLLALAVSVLPVVLPKKYEAVPYCKDGGKALMEDVREHTEDLINKNSRYKLQQGTLPNGPALVDGTKPFPKAKKLNDVKWSCALEKEAIKLLGDKCPETAPTAPADKTGLFYKYHDKEKFSYVVALLHWLVEIEKGPLSDAATKGDAVTYQGEEKVANFVNFIREDVSEIGCAQLHCDENSIVKDTAYCLLNKPPLKKGDVLYQKA</sequence>
<keyword evidence="1" id="KW-0732">Signal</keyword>
<dbReference type="Gene3D" id="3.40.33.10">
    <property type="entry name" value="CAP"/>
    <property type="match status" value="1"/>
</dbReference>
<name>A0A016T9H0_9BILA</name>
<comment type="caution">
    <text evidence="3">The sequence shown here is derived from an EMBL/GenBank/DDBJ whole genome shotgun (WGS) entry which is preliminary data.</text>
</comment>
<protein>
    <recommendedName>
        <fullName evidence="2">SCP domain-containing protein</fullName>
    </recommendedName>
</protein>
<dbReference type="EMBL" id="JARK01001459">
    <property type="protein sequence ID" value="EYB99269.1"/>
    <property type="molecule type" value="Genomic_DNA"/>
</dbReference>
<feature type="domain" description="SCP" evidence="2">
    <location>
        <begin position="74"/>
        <end position="184"/>
    </location>
</feature>
<feature type="signal peptide" evidence="1">
    <location>
        <begin position="1"/>
        <end position="18"/>
    </location>
</feature>
<gene>
    <name evidence="3" type="primary">Acey_s0123.g1110</name>
    <name evidence="3" type="synonym">ASP-s0123.g1110</name>
    <name evidence="3" type="ORF">Y032_0123g1110</name>
</gene>
<dbReference type="OrthoDB" id="5904285at2759"/>
<dbReference type="AlphaFoldDB" id="A0A016T9H0"/>
<evidence type="ECO:0000256" key="1">
    <source>
        <dbReference type="SAM" id="SignalP"/>
    </source>
</evidence>
<evidence type="ECO:0000313" key="4">
    <source>
        <dbReference type="Proteomes" id="UP000024635"/>
    </source>
</evidence>
<organism evidence="3 4">
    <name type="scientific">Ancylostoma ceylanicum</name>
    <dbReference type="NCBI Taxonomy" id="53326"/>
    <lineage>
        <taxon>Eukaryota</taxon>
        <taxon>Metazoa</taxon>
        <taxon>Ecdysozoa</taxon>
        <taxon>Nematoda</taxon>
        <taxon>Chromadorea</taxon>
        <taxon>Rhabditida</taxon>
        <taxon>Rhabditina</taxon>
        <taxon>Rhabditomorpha</taxon>
        <taxon>Strongyloidea</taxon>
        <taxon>Ancylostomatidae</taxon>
        <taxon>Ancylostomatinae</taxon>
        <taxon>Ancylostoma</taxon>
    </lineage>
</organism>
<accession>A0A016T9H0</accession>
<dbReference type="SUPFAM" id="SSF55797">
    <property type="entry name" value="PR-1-like"/>
    <property type="match status" value="1"/>
</dbReference>
<keyword evidence="4" id="KW-1185">Reference proteome</keyword>
<dbReference type="Proteomes" id="UP000024635">
    <property type="component" value="Unassembled WGS sequence"/>
</dbReference>
<proteinExistence type="predicted"/>
<evidence type="ECO:0000259" key="2">
    <source>
        <dbReference type="Pfam" id="PF00188"/>
    </source>
</evidence>
<feature type="chain" id="PRO_5001487195" description="SCP domain-containing protein" evidence="1">
    <location>
        <begin position="19"/>
        <end position="209"/>
    </location>
</feature>
<evidence type="ECO:0000313" key="3">
    <source>
        <dbReference type="EMBL" id="EYB99269.1"/>
    </source>
</evidence>
<dbReference type="Pfam" id="PF00188">
    <property type="entry name" value="CAP"/>
    <property type="match status" value="1"/>
</dbReference>
<dbReference type="InterPro" id="IPR035940">
    <property type="entry name" value="CAP_sf"/>
</dbReference>
<reference evidence="4" key="1">
    <citation type="journal article" date="2015" name="Nat. Genet.">
        <title>The genome and transcriptome of the zoonotic hookworm Ancylostoma ceylanicum identify infection-specific gene families.</title>
        <authorList>
            <person name="Schwarz E.M."/>
            <person name="Hu Y."/>
            <person name="Antoshechkin I."/>
            <person name="Miller M.M."/>
            <person name="Sternberg P.W."/>
            <person name="Aroian R.V."/>
        </authorList>
    </citation>
    <scope>NUCLEOTIDE SEQUENCE</scope>
    <source>
        <strain evidence="4">HY135</strain>
    </source>
</reference>
<dbReference type="InterPro" id="IPR014044">
    <property type="entry name" value="CAP_dom"/>
</dbReference>